<dbReference type="EMBL" id="LN736362">
    <property type="protein sequence ID" value="CEP61598.1"/>
    <property type="molecule type" value="Genomic_DNA"/>
</dbReference>
<keyword evidence="4" id="KW-1185">Reference proteome</keyword>
<protein>
    <submittedName>
        <fullName evidence="3">LALA0S03e06524g1_1</fullName>
    </submittedName>
</protein>
<dbReference type="HOGENOM" id="CLU_402815_0_0_1"/>
<dbReference type="PANTHER" id="PTHR28019:SF2">
    <property type="entry name" value="CELL MEMBRANE PROTEIN YLR413W-RELATED"/>
    <property type="match status" value="1"/>
</dbReference>
<dbReference type="GO" id="GO:0005886">
    <property type="term" value="C:plasma membrane"/>
    <property type="evidence" value="ECO:0007669"/>
    <property type="project" value="InterPro"/>
</dbReference>
<name>A0A0C7MVM0_9SACH</name>
<dbReference type="PANTHER" id="PTHR28019">
    <property type="entry name" value="CELL MEMBRANE PROTEIN YLR413W-RELATED"/>
    <property type="match status" value="1"/>
</dbReference>
<dbReference type="Gene3D" id="1.20.140.150">
    <property type="match status" value="1"/>
</dbReference>
<dbReference type="InterPro" id="IPR052413">
    <property type="entry name" value="SUR7_domain"/>
</dbReference>
<feature type="transmembrane region" description="Helical" evidence="2">
    <location>
        <begin position="532"/>
        <end position="557"/>
    </location>
</feature>
<dbReference type="InterPro" id="IPR009571">
    <property type="entry name" value="SUR7/Rim9-like_fungi"/>
</dbReference>
<feature type="transmembrane region" description="Helical" evidence="2">
    <location>
        <begin position="564"/>
        <end position="591"/>
    </location>
</feature>
<evidence type="ECO:0000313" key="3">
    <source>
        <dbReference type="EMBL" id="CEP61598.1"/>
    </source>
</evidence>
<keyword evidence="2" id="KW-0812">Transmembrane</keyword>
<dbReference type="OrthoDB" id="4068213at2759"/>
<proteinExistence type="predicted"/>
<organism evidence="3 4">
    <name type="scientific">Lachancea lanzarotensis</name>
    <dbReference type="NCBI Taxonomy" id="1245769"/>
    <lineage>
        <taxon>Eukaryota</taxon>
        <taxon>Fungi</taxon>
        <taxon>Dikarya</taxon>
        <taxon>Ascomycota</taxon>
        <taxon>Saccharomycotina</taxon>
        <taxon>Saccharomycetes</taxon>
        <taxon>Saccharomycetales</taxon>
        <taxon>Saccharomycetaceae</taxon>
        <taxon>Lachancea</taxon>
    </lineage>
</organism>
<dbReference type="GeneID" id="34685027"/>
<evidence type="ECO:0000313" key="4">
    <source>
        <dbReference type="Proteomes" id="UP000054304"/>
    </source>
</evidence>
<accession>A0A0C7MVM0</accession>
<keyword evidence="2" id="KW-1133">Transmembrane helix</keyword>
<dbReference type="Proteomes" id="UP000054304">
    <property type="component" value="Unassembled WGS sequence"/>
</dbReference>
<dbReference type="GO" id="GO:0031505">
    <property type="term" value="P:fungal-type cell wall organization"/>
    <property type="evidence" value="ECO:0007669"/>
    <property type="project" value="TreeGrafter"/>
</dbReference>
<dbReference type="SUPFAM" id="SSF48371">
    <property type="entry name" value="ARM repeat"/>
    <property type="match status" value="1"/>
</dbReference>
<dbReference type="InterPro" id="IPR016024">
    <property type="entry name" value="ARM-type_fold"/>
</dbReference>
<dbReference type="RefSeq" id="XP_022627832.1">
    <property type="nucleotide sequence ID" value="XM_022773349.1"/>
</dbReference>
<feature type="region of interest" description="Disordered" evidence="1">
    <location>
        <begin position="645"/>
        <end position="676"/>
    </location>
</feature>
<dbReference type="GO" id="GO:0051285">
    <property type="term" value="C:cell cortex of cell tip"/>
    <property type="evidence" value="ECO:0007669"/>
    <property type="project" value="TreeGrafter"/>
</dbReference>
<evidence type="ECO:0000256" key="1">
    <source>
        <dbReference type="SAM" id="MobiDB-lite"/>
    </source>
</evidence>
<gene>
    <name evidence="3" type="ORF">LALA0_S03e06524g</name>
</gene>
<reference evidence="3 4" key="1">
    <citation type="submission" date="2014-12" db="EMBL/GenBank/DDBJ databases">
        <authorList>
            <person name="Neuveglise Cecile"/>
        </authorList>
    </citation>
    <scope>NUCLEOTIDE SEQUENCE [LARGE SCALE GENOMIC DNA]</scope>
    <source>
        <strain evidence="3 4">CBS 12615</strain>
    </source>
</reference>
<evidence type="ECO:0000256" key="2">
    <source>
        <dbReference type="SAM" id="Phobius"/>
    </source>
</evidence>
<dbReference type="Pfam" id="PF06687">
    <property type="entry name" value="SUR7"/>
    <property type="match status" value="1"/>
</dbReference>
<dbReference type="AlphaFoldDB" id="A0A0C7MVM0"/>
<sequence>MLSGSKPVPVLAIAALFVFTAFILTIVATAGSSSNYSPINNVYLGEADISHINVTKVIPATAPLLSVVIGLFNSPTLVSGGGNFSEIFDALRSVSHTPALKPLLELLASSNNVTDTVSNLALVAPMLVSNNASQGSSQLLGAVSQLVQDSQNSTETVQGLGLLLQTSNSTNPATQRAVFGLLSDSKNSTASVDSLVVLQNQSSSDRAQLAPVLSLFQQSSNATITLGALNTLMTANVSNDMSASLLAALRAGSSNPQAALNQVLSSVPESVRPAVLAVETLLNNTRDSTSTLTTLEGLLQLNATTSSSAHRSFNAFTTLVSNSQNQTLVLSSVATLANSSSDASTTQLIGLQDILDSSKNSSMALSVLQQIQSSNSSASSQNVSPIFSLFTDSKNSTGTIDSVMGLMQAFQANSTAFEPLLKILGGTQLGDTAITQDTLNKVMPVVLDNLGVDSTYHLAIFTLCSGLSNGKIQKCTPSHAVQSFYLRDILYDQLENSDFQPYMQALDIQKDNLYLNGKLQSKESSYVPALRAVLALNLLTIILSFFLLLLILGLFFLGDKSRYWVLIGAKTLAFLAFVFALVSGAIVAALVEIIKRDTYDDRYNVQFYTGSAYAGLIWTAFALTFITFILLFLVRAPRRGRSSAAEDMLSAPATTSSDEKRNGTIPQQSHDEVVVA</sequence>
<feature type="transmembrane region" description="Helical" evidence="2">
    <location>
        <begin position="611"/>
        <end position="634"/>
    </location>
</feature>
<keyword evidence="2" id="KW-0472">Membrane</keyword>